<dbReference type="InterPro" id="IPR004012">
    <property type="entry name" value="Run_dom"/>
</dbReference>
<sequence>MDRLAGDALSPDGPSRDPRSPDGPSGGLHVGQCRSASRQSSAGSGRRDSDAATDDERDGRCTPRSARLAAASDSSTSSGRSLSHWFTDAAQFAAVSERELRPFTGPEDAADTVSHPPSAPGGAGKTGSERRRQHPSVDSGIELRMPGSFGAQSAGSDSSRSESDSHARRVIVLHRDGFEEALSLITESVSSIVAYFQSSAISLSSNDPVGGQLLGDSRRSPAIGYLVLDRLCPALYTLLGDGLLTRLDTAFGPVHNSVWRLVESACPPGICPQPLSDLVLKVNNEEELSESVLKFNAFVFGLLNTQSLDRWFGWLLGRPPALLKHYSAEALVRQLGAADADRLLLQLRRLARPGFAIELTFESQLLRQSLWRLGRRLMELGADPSGGRTAGAGPPARQARVTAAAIRGKLERRWTGRDLDRRLLAALTETLAGCVPLDTDENDNSAAASGRRAAPRAEPSPAPAGQRQTATEPKTKPRGRGRDPARTAVQPNPSQPGPKPNTRLRPEPKQETKVENDAKKKPQPAKQNRENFPERHSDRQNGPDYDPERQPEPEPPVSRARARQLDEWWQRVTRDQSSSQPWWERQPQQPPAGRASPPAESRIPRRVSGAPAGRRASSDSGYPQPAAGRRAVPGGGPQSPDTDSGRQPALAATGGSRRLRTASEASLRQRVLKRDQEQANQSREAARSGPLRPAAGTGTGTAAARHTGAATAESRQGKRCVSVKLCPNKKLVWVMTCL</sequence>
<dbReference type="PANTHER" id="PTHR15591:SF16">
    <property type="entry name" value="FARNESYL PYROPHOSPHATE SYNTHASE"/>
    <property type="match status" value="1"/>
</dbReference>
<evidence type="ECO:0000259" key="2">
    <source>
        <dbReference type="PROSITE" id="PS50826"/>
    </source>
</evidence>
<dbReference type="CDD" id="cd17685">
    <property type="entry name" value="RUN_RUSC"/>
    <property type="match status" value="1"/>
</dbReference>
<feature type="compositionally biased region" description="Low complexity" evidence="1">
    <location>
        <begin position="694"/>
        <end position="712"/>
    </location>
</feature>
<dbReference type="EMBL" id="VIIS01001419">
    <property type="protein sequence ID" value="KAF0298662.1"/>
    <property type="molecule type" value="Genomic_DNA"/>
</dbReference>
<protein>
    <submittedName>
        <fullName evidence="3">Iporin</fullName>
    </submittedName>
</protein>
<organism evidence="3 4">
    <name type="scientific">Amphibalanus amphitrite</name>
    <name type="common">Striped barnacle</name>
    <name type="synonym">Balanus amphitrite</name>
    <dbReference type="NCBI Taxonomy" id="1232801"/>
    <lineage>
        <taxon>Eukaryota</taxon>
        <taxon>Metazoa</taxon>
        <taxon>Ecdysozoa</taxon>
        <taxon>Arthropoda</taxon>
        <taxon>Crustacea</taxon>
        <taxon>Multicrustacea</taxon>
        <taxon>Cirripedia</taxon>
        <taxon>Thoracica</taxon>
        <taxon>Thoracicalcarea</taxon>
        <taxon>Balanomorpha</taxon>
        <taxon>Balanoidea</taxon>
        <taxon>Balanidae</taxon>
        <taxon>Amphibalaninae</taxon>
        <taxon>Amphibalanus</taxon>
    </lineage>
</organism>
<feature type="region of interest" description="Disordered" evidence="1">
    <location>
        <begin position="435"/>
        <end position="718"/>
    </location>
</feature>
<evidence type="ECO:0000256" key="1">
    <source>
        <dbReference type="SAM" id="MobiDB-lite"/>
    </source>
</evidence>
<dbReference type="OrthoDB" id="9884296at2759"/>
<feature type="domain" description="RUN" evidence="2">
    <location>
        <begin position="222"/>
        <end position="362"/>
    </location>
</feature>
<reference evidence="3 4" key="1">
    <citation type="submission" date="2019-07" db="EMBL/GenBank/DDBJ databases">
        <title>Draft genome assembly of a fouling barnacle, Amphibalanus amphitrite (Darwin, 1854): The first reference genome for Thecostraca.</title>
        <authorList>
            <person name="Kim W."/>
        </authorList>
    </citation>
    <scope>NUCLEOTIDE SEQUENCE [LARGE SCALE GENOMIC DNA]</scope>
    <source>
        <strain evidence="3">SNU_AA5</strain>
        <tissue evidence="3">Soma without cirri and trophi</tissue>
    </source>
</reference>
<feature type="compositionally biased region" description="Basic and acidic residues" evidence="1">
    <location>
        <begin position="527"/>
        <end position="552"/>
    </location>
</feature>
<dbReference type="SUPFAM" id="SSF140741">
    <property type="entry name" value="RUN domain-like"/>
    <property type="match status" value="1"/>
</dbReference>
<dbReference type="Pfam" id="PF02759">
    <property type="entry name" value="RUN"/>
    <property type="match status" value="1"/>
</dbReference>
<feature type="compositionally biased region" description="Basic and acidic residues" evidence="1">
    <location>
        <begin position="504"/>
        <end position="520"/>
    </location>
</feature>
<feature type="region of interest" description="Disordered" evidence="1">
    <location>
        <begin position="104"/>
        <end position="165"/>
    </location>
</feature>
<dbReference type="AlphaFoldDB" id="A0A6A4W6M3"/>
<dbReference type="InterPro" id="IPR037213">
    <property type="entry name" value="Run_dom_sf"/>
</dbReference>
<dbReference type="InterPro" id="IPR047343">
    <property type="entry name" value="RUSC1_2"/>
</dbReference>
<proteinExistence type="predicted"/>
<dbReference type="GO" id="GO:0031410">
    <property type="term" value="C:cytoplasmic vesicle"/>
    <property type="evidence" value="ECO:0007669"/>
    <property type="project" value="TreeGrafter"/>
</dbReference>
<comment type="caution">
    <text evidence="3">The sequence shown here is derived from an EMBL/GenBank/DDBJ whole genome shotgun (WGS) entry which is preliminary data.</text>
</comment>
<evidence type="ECO:0000313" key="3">
    <source>
        <dbReference type="EMBL" id="KAF0298662.1"/>
    </source>
</evidence>
<feature type="compositionally biased region" description="Low complexity" evidence="1">
    <location>
        <begin position="64"/>
        <end position="83"/>
    </location>
</feature>
<feature type="compositionally biased region" description="Basic and acidic residues" evidence="1">
    <location>
        <begin position="563"/>
        <end position="574"/>
    </location>
</feature>
<feature type="region of interest" description="Disordered" evidence="1">
    <location>
        <begin position="1"/>
        <end position="83"/>
    </location>
</feature>
<dbReference type="PROSITE" id="PS50826">
    <property type="entry name" value="RUN"/>
    <property type="match status" value="1"/>
</dbReference>
<dbReference type="PANTHER" id="PTHR15591">
    <property type="entry name" value="RUN AND SH3 DOMAIN CONTAINING"/>
    <property type="match status" value="1"/>
</dbReference>
<dbReference type="Proteomes" id="UP000440578">
    <property type="component" value="Unassembled WGS sequence"/>
</dbReference>
<feature type="compositionally biased region" description="Low complexity" evidence="1">
    <location>
        <begin position="445"/>
        <end position="459"/>
    </location>
</feature>
<name>A0A6A4W6M3_AMPAM</name>
<keyword evidence="4" id="KW-1185">Reference proteome</keyword>
<feature type="compositionally biased region" description="Low complexity" evidence="1">
    <location>
        <begin position="623"/>
        <end position="632"/>
    </location>
</feature>
<evidence type="ECO:0000313" key="4">
    <source>
        <dbReference type="Proteomes" id="UP000440578"/>
    </source>
</evidence>
<gene>
    <name evidence="3" type="primary">Rusc2_2</name>
    <name evidence="3" type="ORF">FJT64_004032</name>
</gene>
<accession>A0A6A4W6M3</accession>
<dbReference type="Gene3D" id="1.20.58.900">
    <property type="match status" value="1"/>
</dbReference>
<feature type="compositionally biased region" description="Low complexity" evidence="1">
    <location>
        <begin position="576"/>
        <end position="587"/>
    </location>
</feature>
<feature type="compositionally biased region" description="Low complexity" evidence="1">
    <location>
        <begin position="34"/>
        <end position="44"/>
    </location>
</feature>